<name>A0A3B0U6H2_9ZZZZ</name>
<evidence type="ECO:0000313" key="3">
    <source>
        <dbReference type="EMBL" id="VAW20079.1"/>
    </source>
</evidence>
<evidence type="ECO:0000256" key="2">
    <source>
        <dbReference type="SAM" id="Phobius"/>
    </source>
</evidence>
<proteinExistence type="predicted"/>
<keyword evidence="2" id="KW-1133">Transmembrane helix</keyword>
<accession>A0A3B0U6H2</accession>
<keyword evidence="2" id="KW-0472">Membrane</keyword>
<keyword evidence="2" id="KW-0812">Transmembrane</keyword>
<evidence type="ECO:0000256" key="1">
    <source>
        <dbReference type="SAM" id="MobiDB-lite"/>
    </source>
</evidence>
<dbReference type="AlphaFoldDB" id="A0A3B0U6H2"/>
<sequence length="150" mass="16068">MPRGAYRICHDALKPRCSKSCPCGGAPGYRRLALRSLRLRLISFPNSTFFCHSGAGLNPFLFMLCCKKNRWTPAFAGVTLSILLLASFLILCMGTTHGGGAGDGSAATNGGKNESVPGKALQGPTTARIKKRAQQPTAAGKNEYRQRQQP</sequence>
<protein>
    <submittedName>
        <fullName evidence="3">Uncharacterized protein</fullName>
    </submittedName>
</protein>
<feature type="region of interest" description="Disordered" evidence="1">
    <location>
        <begin position="102"/>
        <end position="150"/>
    </location>
</feature>
<gene>
    <name evidence="3" type="ORF">MNBD_ALPHA12-1918</name>
</gene>
<dbReference type="EMBL" id="UOEO01000130">
    <property type="protein sequence ID" value="VAW20079.1"/>
    <property type="molecule type" value="Genomic_DNA"/>
</dbReference>
<organism evidence="3">
    <name type="scientific">hydrothermal vent metagenome</name>
    <dbReference type="NCBI Taxonomy" id="652676"/>
    <lineage>
        <taxon>unclassified sequences</taxon>
        <taxon>metagenomes</taxon>
        <taxon>ecological metagenomes</taxon>
    </lineage>
</organism>
<reference evidence="3" key="1">
    <citation type="submission" date="2018-06" db="EMBL/GenBank/DDBJ databases">
        <authorList>
            <person name="Zhirakovskaya E."/>
        </authorList>
    </citation>
    <scope>NUCLEOTIDE SEQUENCE</scope>
</reference>
<feature type="transmembrane region" description="Helical" evidence="2">
    <location>
        <begin position="74"/>
        <end position="92"/>
    </location>
</feature>